<dbReference type="InterPro" id="IPR011009">
    <property type="entry name" value="Kinase-like_dom_sf"/>
</dbReference>
<dbReference type="SUPFAM" id="SSF56112">
    <property type="entry name" value="Protein kinase-like (PK-like)"/>
    <property type="match status" value="1"/>
</dbReference>
<dbReference type="Pfam" id="PF04655">
    <property type="entry name" value="APH_6_hur"/>
    <property type="match status" value="1"/>
</dbReference>
<dbReference type="GO" id="GO:0016773">
    <property type="term" value="F:phosphotransferase activity, alcohol group as acceptor"/>
    <property type="evidence" value="ECO:0007669"/>
    <property type="project" value="InterPro"/>
</dbReference>
<sequence length="304" mass="34891">MIQLPSKFVKTITDIHKEKGEEWLANFDVLIAHCEERWKMKIMPPFDLSYNFVAPAKADDGKDLVIKLTVPNEEFLSEVSALKEFNGNGMVSLIDSDLEKGVLILERLIPGETLVSIKNEDEAVLIASSIMKKLWRPAPKNSNLQSIIHRLNSLMRISQQNPEGIGPIMIGTIQEAVDIFKELANTQTDLYLLHGDLHHYNILHTSKDTWLAIDPKGLFGEREYDTIQFLLNNLENKDILTVIDKRVDLLVDQLALDKKRLLLWGFAHAVLSTCWSLEDEGTYNEHFYKAIFVFKELYSKYYLD</sequence>
<organism evidence="1 2">
    <name type="scientific">Gottfriedia solisilvae</name>
    <dbReference type="NCBI Taxonomy" id="1516104"/>
    <lineage>
        <taxon>Bacteria</taxon>
        <taxon>Bacillati</taxon>
        <taxon>Bacillota</taxon>
        <taxon>Bacilli</taxon>
        <taxon>Bacillales</taxon>
        <taxon>Bacillaceae</taxon>
        <taxon>Gottfriedia</taxon>
    </lineage>
</organism>
<name>A0A8J3AMH9_9BACI</name>
<keyword evidence="2" id="KW-1185">Reference proteome</keyword>
<reference evidence="2" key="1">
    <citation type="journal article" date="2019" name="Int. J. Syst. Evol. Microbiol.">
        <title>The Global Catalogue of Microorganisms (GCM) 10K type strain sequencing project: providing services to taxonomists for standard genome sequencing and annotation.</title>
        <authorList>
            <consortium name="The Broad Institute Genomics Platform"/>
            <consortium name="The Broad Institute Genome Sequencing Center for Infectious Disease"/>
            <person name="Wu L."/>
            <person name="Ma J."/>
        </authorList>
    </citation>
    <scope>NUCLEOTIDE SEQUENCE [LARGE SCALE GENOMIC DNA]</scope>
    <source>
        <strain evidence="2">CGMCC 1.14993</strain>
    </source>
</reference>
<proteinExistence type="predicted"/>
<protein>
    <submittedName>
        <fullName evidence="1">Hydroxyurea phosphotransferase</fullName>
    </submittedName>
</protein>
<comment type="caution">
    <text evidence="1">The sequence shown here is derived from an EMBL/GenBank/DDBJ whole genome shotgun (WGS) entry which is preliminary data.</text>
</comment>
<gene>
    <name evidence="1" type="ORF">GCM10007380_17680</name>
</gene>
<dbReference type="EMBL" id="BMHB01000001">
    <property type="protein sequence ID" value="GGI13391.1"/>
    <property type="molecule type" value="Genomic_DNA"/>
</dbReference>
<dbReference type="Gene3D" id="3.90.1200.10">
    <property type="match status" value="1"/>
</dbReference>
<dbReference type="GO" id="GO:0019748">
    <property type="term" value="P:secondary metabolic process"/>
    <property type="evidence" value="ECO:0007669"/>
    <property type="project" value="InterPro"/>
</dbReference>
<evidence type="ECO:0000313" key="1">
    <source>
        <dbReference type="EMBL" id="GGI13391.1"/>
    </source>
</evidence>
<dbReference type="Proteomes" id="UP000626244">
    <property type="component" value="Unassembled WGS sequence"/>
</dbReference>
<dbReference type="AlphaFoldDB" id="A0A8J3AMH9"/>
<dbReference type="InterPro" id="IPR006748">
    <property type="entry name" value="NH2Glyco/OHUrea_AB-resist_kin"/>
</dbReference>
<accession>A0A8J3AMH9</accession>
<evidence type="ECO:0000313" key="2">
    <source>
        <dbReference type="Proteomes" id="UP000626244"/>
    </source>
</evidence>